<evidence type="ECO:0000256" key="2">
    <source>
        <dbReference type="SAM" id="MobiDB-lite"/>
    </source>
</evidence>
<dbReference type="OrthoDB" id="7675507at2759"/>
<keyword evidence="4" id="KW-1185">Reference proteome</keyword>
<feature type="coiled-coil region" evidence="1">
    <location>
        <begin position="250"/>
        <end position="280"/>
    </location>
</feature>
<keyword evidence="1" id="KW-0175">Coiled coil</keyword>
<gene>
    <name evidence="3" type="ORF">EAG_03062</name>
</gene>
<sequence length="291" mass="33218">MQKEPKGTPKSGRIRRINDPNVSEITGKTVLDATLSNISKNKVTSHRTTMMPGDITQKMLKKKIAVNSRQSIMPSHLSKNLDTECKQRKTDTECKEVELGLLYDEYLQAMMMNLIIKKKAEEKKRLMITQLATIAQEIDQDAKKLMKIKSRERDIINLSIAQKEIDAQLAAVTECTKHKTFKIVEDMLSKLQSLLQPMDVLRCNDIILPKTQNEWERTQEILAKCSNTLKSIMNLINSKGETYCAVNDGLKNFVETYNDIENLQKKLEETLCNLQATILKNASFSLMHAEK</sequence>
<dbReference type="EMBL" id="GL435225">
    <property type="protein sequence ID" value="EFN73733.1"/>
    <property type="molecule type" value="Genomic_DNA"/>
</dbReference>
<proteinExistence type="predicted"/>
<organism evidence="4">
    <name type="scientific">Camponotus floridanus</name>
    <name type="common">Florida carpenter ant</name>
    <dbReference type="NCBI Taxonomy" id="104421"/>
    <lineage>
        <taxon>Eukaryota</taxon>
        <taxon>Metazoa</taxon>
        <taxon>Ecdysozoa</taxon>
        <taxon>Arthropoda</taxon>
        <taxon>Hexapoda</taxon>
        <taxon>Insecta</taxon>
        <taxon>Pterygota</taxon>
        <taxon>Neoptera</taxon>
        <taxon>Endopterygota</taxon>
        <taxon>Hymenoptera</taxon>
        <taxon>Apocrita</taxon>
        <taxon>Aculeata</taxon>
        <taxon>Formicoidea</taxon>
        <taxon>Formicidae</taxon>
        <taxon>Formicinae</taxon>
        <taxon>Camponotus</taxon>
    </lineage>
</organism>
<dbReference type="InParanoid" id="E1ZYH9"/>
<reference evidence="3 4" key="1">
    <citation type="journal article" date="2010" name="Science">
        <title>Genomic comparison of the ants Camponotus floridanus and Harpegnathos saltator.</title>
        <authorList>
            <person name="Bonasio R."/>
            <person name="Zhang G."/>
            <person name="Ye C."/>
            <person name="Mutti N.S."/>
            <person name="Fang X."/>
            <person name="Qin N."/>
            <person name="Donahue G."/>
            <person name="Yang P."/>
            <person name="Li Q."/>
            <person name="Li C."/>
            <person name="Zhang P."/>
            <person name="Huang Z."/>
            <person name="Berger S.L."/>
            <person name="Reinberg D."/>
            <person name="Wang J."/>
            <person name="Liebig J."/>
        </authorList>
    </citation>
    <scope>NUCLEOTIDE SEQUENCE [LARGE SCALE GENOMIC DNA]</scope>
    <source>
        <strain evidence="4">C129</strain>
    </source>
</reference>
<dbReference type="AlphaFoldDB" id="E1ZYH9"/>
<evidence type="ECO:0000313" key="3">
    <source>
        <dbReference type="EMBL" id="EFN73733.1"/>
    </source>
</evidence>
<protein>
    <submittedName>
        <fullName evidence="3">Uncharacterized protein</fullName>
    </submittedName>
</protein>
<evidence type="ECO:0000313" key="4">
    <source>
        <dbReference type="Proteomes" id="UP000000311"/>
    </source>
</evidence>
<feature type="region of interest" description="Disordered" evidence="2">
    <location>
        <begin position="1"/>
        <end position="20"/>
    </location>
</feature>
<accession>E1ZYH9</accession>
<evidence type="ECO:0000256" key="1">
    <source>
        <dbReference type="SAM" id="Coils"/>
    </source>
</evidence>
<dbReference type="OMA" id="LRCNDII"/>
<dbReference type="Proteomes" id="UP000000311">
    <property type="component" value="Unassembled WGS sequence"/>
</dbReference>
<name>E1ZYH9_CAMFO</name>